<dbReference type="CDD" id="cd16148">
    <property type="entry name" value="sulfatase_like"/>
    <property type="match status" value="1"/>
</dbReference>
<dbReference type="GO" id="GO:0004065">
    <property type="term" value="F:arylsulfatase activity"/>
    <property type="evidence" value="ECO:0007669"/>
    <property type="project" value="TreeGrafter"/>
</dbReference>
<evidence type="ECO:0000256" key="3">
    <source>
        <dbReference type="PIRSR" id="PIRSR600917-52"/>
    </source>
</evidence>
<evidence type="ECO:0000313" key="6">
    <source>
        <dbReference type="Proteomes" id="UP000011591"/>
    </source>
</evidence>
<keyword evidence="2" id="KW-0378">Hydrolase</keyword>
<dbReference type="PANTHER" id="PTHR42693">
    <property type="entry name" value="ARYLSULFATASE FAMILY MEMBER"/>
    <property type="match status" value="1"/>
</dbReference>
<dbReference type="PATRIC" id="fig|1227491.4.peg.3387"/>
<dbReference type="InterPro" id="IPR050738">
    <property type="entry name" value="Sulfatase"/>
</dbReference>
<feature type="domain" description="Sulfatase N-terminal" evidence="4">
    <location>
        <begin position="1"/>
        <end position="337"/>
    </location>
</feature>
<dbReference type="Gene3D" id="3.40.720.10">
    <property type="entry name" value="Alkaline Phosphatase, subunit A"/>
    <property type="match status" value="1"/>
</dbReference>
<comment type="PTM">
    <text evidence="3">The conversion to 3-oxoalanine (also known as C-formylglycine, FGly), of a serine or cysteine residue in prokaryotes and of a cysteine residue in eukaryotes, is critical for catalytic activity.</text>
</comment>
<dbReference type="AlphaFoldDB" id="M0AYE7"/>
<evidence type="ECO:0000256" key="1">
    <source>
        <dbReference type="ARBA" id="ARBA00008779"/>
    </source>
</evidence>
<name>M0AYE7_9EURY</name>
<accession>M0AYE7</accession>
<dbReference type="PANTHER" id="PTHR42693:SF53">
    <property type="entry name" value="ENDO-4-O-SULFATASE"/>
    <property type="match status" value="1"/>
</dbReference>
<sequence>MDTANFPAVTVVRGQTDTFLTELVAQGTEYTNTFGSAPWSLPSHASVFTGAYSTKHGAHAGYKHLNEAHITLPEAFQKNGYETVAVSNNTWISEEFGFGRGFQTFQKSWQYVQSDIDLGRIARTEEGTDKLTTLGRELFSGNPLVNLVNAIYGKFVRYHHDDGAKHTNEWIDGWLTDRDDSDPFFLFVNYLEPHLEYRPPEEFAEQFLPAGVSYDEAMDIPQDAWGYIAGTVELSDRDFEILRGLYRAEIAYLDHRIGELKALLEKHNEWEDTIFVVTGDHGENIGDHGLMDHQYCLYDTLLHVPLVIHGGSFTDHGTIDELVQLTDVAPTLLDEVGIKAPEFREQIQGRSFHPDAETEPRERIIAEYMAPQPSMDALEKRVGDLPDEIDQYDRSLRTIRTEEWKLIRGSDGSLELYDVGSDPEESANVADQHPDVVADLQAELDEWVNSFEHAEHDGSVSMRDETKERLEDLGYLQ</sequence>
<organism evidence="5 6">
    <name type="scientific">Natrialba aegyptia DSM 13077</name>
    <dbReference type="NCBI Taxonomy" id="1227491"/>
    <lineage>
        <taxon>Archaea</taxon>
        <taxon>Methanobacteriati</taxon>
        <taxon>Methanobacteriota</taxon>
        <taxon>Stenosarchaea group</taxon>
        <taxon>Halobacteria</taxon>
        <taxon>Halobacteriales</taxon>
        <taxon>Natrialbaceae</taxon>
        <taxon>Natrialba</taxon>
    </lineage>
</organism>
<dbReference type="SUPFAM" id="SSF53649">
    <property type="entry name" value="Alkaline phosphatase-like"/>
    <property type="match status" value="1"/>
</dbReference>
<gene>
    <name evidence="5" type="ORF">C480_16505</name>
</gene>
<comment type="caution">
    <text evidence="5">The sequence shown here is derived from an EMBL/GenBank/DDBJ whole genome shotgun (WGS) entry which is preliminary data.</text>
</comment>
<dbReference type="InterPro" id="IPR000917">
    <property type="entry name" value="Sulfatase_N"/>
</dbReference>
<reference evidence="5 6" key="1">
    <citation type="journal article" date="2014" name="PLoS Genet.">
        <title>Phylogenetically driven sequencing of extremely halophilic archaea reveals strategies for static and dynamic osmo-response.</title>
        <authorList>
            <person name="Becker E.A."/>
            <person name="Seitzer P.M."/>
            <person name="Tritt A."/>
            <person name="Larsen D."/>
            <person name="Krusor M."/>
            <person name="Yao A.I."/>
            <person name="Wu D."/>
            <person name="Madern D."/>
            <person name="Eisen J.A."/>
            <person name="Darling A.E."/>
            <person name="Facciotti M.T."/>
        </authorList>
    </citation>
    <scope>NUCLEOTIDE SEQUENCE [LARGE SCALE GENOMIC DNA]</scope>
    <source>
        <strain evidence="5 6">DSM 13077</strain>
    </source>
</reference>
<evidence type="ECO:0000259" key="4">
    <source>
        <dbReference type="Pfam" id="PF00884"/>
    </source>
</evidence>
<dbReference type="EMBL" id="AOIP01000033">
    <property type="protein sequence ID" value="ELZ03352.1"/>
    <property type="molecule type" value="Genomic_DNA"/>
</dbReference>
<comment type="similarity">
    <text evidence="1">Belongs to the sulfatase family.</text>
</comment>
<dbReference type="Pfam" id="PF00884">
    <property type="entry name" value="Sulfatase"/>
    <property type="match status" value="1"/>
</dbReference>
<evidence type="ECO:0000256" key="2">
    <source>
        <dbReference type="ARBA" id="ARBA00022801"/>
    </source>
</evidence>
<dbReference type="InterPro" id="IPR017850">
    <property type="entry name" value="Alkaline_phosphatase_core_sf"/>
</dbReference>
<dbReference type="Proteomes" id="UP000011591">
    <property type="component" value="Unassembled WGS sequence"/>
</dbReference>
<evidence type="ECO:0000313" key="5">
    <source>
        <dbReference type="EMBL" id="ELZ03352.1"/>
    </source>
</evidence>
<feature type="modified residue" description="3-oxoalanine (Ser)" evidence="3">
    <location>
        <position position="40"/>
    </location>
</feature>
<keyword evidence="6" id="KW-1185">Reference proteome</keyword>
<protein>
    <submittedName>
        <fullName evidence="5">Sulfatase</fullName>
    </submittedName>
</protein>
<proteinExistence type="inferred from homology"/>